<gene>
    <name evidence="3" type="ORF">GCM10009001_19050</name>
</gene>
<dbReference type="Proteomes" id="UP001500866">
    <property type="component" value="Unassembled WGS sequence"/>
</dbReference>
<evidence type="ECO:0008006" key="5">
    <source>
        <dbReference type="Google" id="ProtNLM"/>
    </source>
</evidence>
<name>A0ABP3R5M7_9BACI</name>
<feature type="transmembrane region" description="Helical" evidence="2">
    <location>
        <begin position="112"/>
        <end position="130"/>
    </location>
</feature>
<evidence type="ECO:0000313" key="3">
    <source>
        <dbReference type="EMBL" id="GAA0602310.1"/>
    </source>
</evidence>
<organism evidence="3 4">
    <name type="scientific">Virgibacillus siamensis</name>
    <dbReference type="NCBI Taxonomy" id="480071"/>
    <lineage>
        <taxon>Bacteria</taxon>
        <taxon>Bacillati</taxon>
        <taxon>Bacillota</taxon>
        <taxon>Bacilli</taxon>
        <taxon>Bacillales</taxon>
        <taxon>Bacillaceae</taxon>
        <taxon>Virgibacillus</taxon>
    </lineage>
</organism>
<evidence type="ECO:0000256" key="2">
    <source>
        <dbReference type="SAM" id="Phobius"/>
    </source>
</evidence>
<protein>
    <recommendedName>
        <fullName evidence="5">DUF4190 domain-containing protein</fullName>
    </recommendedName>
</protein>
<dbReference type="RefSeq" id="WP_343812423.1">
    <property type="nucleotide sequence ID" value="NZ_BAAADS010000012.1"/>
</dbReference>
<feature type="region of interest" description="Disordered" evidence="1">
    <location>
        <begin position="1"/>
        <end position="44"/>
    </location>
</feature>
<reference evidence="4" key="1">
    <citation type="journal article" date="2019" name="Int. J. Syst. Evol. Microbiol.">
        <title>The Global Catalogue of Microorganisms (GCM) 10K type strain sequencing project: providing services to taxonomists for standard genome sequencing and annotation.</title>
        <authorList>
            <consortium name="The Broad Institute Genomics Platform"/>
            <consortium name="The Broad Institute Genome Sequencing Center for Infectious Disease"/>
            <person name="Wu L."/>
            <person name="Ma J."/>
        </authorList>
    </citation>
    <scope>NUCLEOTIDE SEQUENCE [LARGE SCALE GENOMIC DNA]</scope>
    <source>
        <strain evidence="4">JCM 15395</strain>
    </source>
</reference>
<dbReference type="PANTHER" id="PTHR40040">
    <property type="entry name" value="SMALL HYDROPHOBIC PROTEIN-RELATED"/>
    <property type="match status" value="1"/>
</dbReference>
<proteinExistence type="predicted"/>
<dbReference type="InterPro" id="IPR055338">
    <property type="entry name" value="YqfX-like"/>
</dbReference>
<dbReference type="PANTHER" id="PTHR40040:SF1">
    <property type="entry name" value="MEMBRANE PROTEIN"/>
    <property type="match status" value="1"/>
</dbReference>
<keyword evidence="2" id="KW-0472">Membrane</keyword>
<keyword evidence="4" id="KW-1185">Reference proteome</keyword>
<evidence type="ECO:0000256" key="1">
    <source>
        <dbReference type="SAM" id="MobiDB-lite"/>
    </source>
</evidence>
<feature type="transmembrane region" description="Helical" evidence="2">
    <location>
        <begin position="70"/>
        <end position="100"/>
    </location>
</feature>
<feature type="compositionally biased region" description="Basic and acidic residues" evidence="1">
    <location>
        <begin position="1"/>
        <end position="22"/>
    </location>
</feature>
<keyword evidence="2" id="KW-0812">Transmembrane</keyword>
<sequence length="131" mass="14115">MDESREERINDARDPQRNRLDDQDIAATNMNGQGINTEDPQSTRDEEFAAEMTADDVTNDVDHDEDVISAYGWIGAALSVISFFVMPIILGAAGIILGFISRSKGADTLGNIAIIAGAASIIITLFVLPFV</sequence>
<comment type="caution">
    <text evidence="3">The sequence shown here is derived from an EMBL/GenBank/DDBJ whole genome shotgun (WGS) entry which is preliminary data.</text>
</comment>
<dbReference type="EMBL" id="BAAADS010000012">
    <property type="protein sequence ID" value="GAA0602310.1"/>
    <property type="molecule type" value="Genomic_DNA"/>
</dbReference>
<feature type="compositionally biased region" description="Polar residues" evidence="1">
    <location>
        <begin position="26"/>
        <end position="40"/>
    </location>
</feature>
<accession>A0ABP3R5M7</accession>
<evidence type="ECO:0000313" key="4">
    <source>
        <dbReference type="Proteomes" id="UP001500866"/>
    </source>
</evidence>
<keyword evidence="2" id="KW-1133">Transmembrane helix</keyword>